<evidence type="ECO:0000256" key="3">
    <source>
        <dbReference type="ARBA" id="ARBA00023274"/>
    </source>
</evidence>
<organism evidence="6 7">
    <name type="scientific">Coemansia spiralis</name>
    <dbReference type="NCBI Taxonomy" id="417178"/>
    <lineage>
        <taxon>Eukaryota</taxon>
        <taxon>Fungi</taxon>
        <taxon>Fungi incertae sedis</taxon>
        <taxon>Zoopagomycota</taxon>
        <taxon>Kickxellomycotina</taxon>
        <taxon>Kickxellomycetes</taxon>
        <taxon>Kickxellales</taxon>
        <taxon>Kickxellaceae</taxon>
        <taxon>Coemansia</taxon>
    </lineage>
</organism>
<evidence type="ECO:0000313" key="6">
    <source>
        <dbReference type="EMBL" id="KAJ2671620.1"/>
    </source>
</evidence>
<dbReference type="GO" id="GO:0032543">
    <property type="term" value="P:mitochondrial translation"/>
    <property type="evidence" value="ECO:0007669"/>
    <property type="project" value="TreeGrafter"/>
</dbReference>
<evidence type="ECO:0000256" key="5">
    <source>
        <dbReference type="RuleBase" id="RU003910"/>
    </source>
</evidence>
<dbReference type="Proteomes" id="UP001151518">
    <property type="component" value="Unassembled WGS sequence"/>
</dbReference>
<dbReference type="SUPFAM" id="SSF46911">
    <property type="entry name" value="Ribosomal protein S18"/>
    <property type="match status" value="1"/>
</dbReference>
<dbReference type="Pfam" id="PF01084">
    <property type="entry name" value="Ribosomal_S18"/>
    <property type="match status" value="1"/>
</dbReference>
<dbReference type="EMBL" id="JANBTW010000098">
    <property type="protein sequence ID" value="KAJ2671620.1"/>
    <property type="molecule type" value="Genomic_DNA"/>
</dbReference>
<comment type="similarity">
    <text evidence="1 5">Belongs to the bacterial ribosomal protein bS18 family.</text>
</comment>
<keyword evidence="2 5" id="KW-0689">Ribosomal protein</keyword>
<dbReference type="AlphaFoldDB" id="A0A9W8KVR3"/>
<evidence type="ECO:0000256" key="1">
    <source>
        <dbReference type="ARBA" id="ARBA00005589"/>
    </source>
</evidence>
<dbReference type="GO" id="GO:0070181">
    <property type="term" value="F:small ribosomal subunit rRNA binding"/>
    <property type="evidence" value="ECO:0007669"/>
    <property type="project" value="TreeGrafter"/>
</dbReference>
<dbReference type="PRINTS" id="PR00974">
    <property type="entry name" value="RIBOSOMALS18"/>
</dbReference>
<keyword evidence="3 5" id="KW-0687">Ribonucleoprotein</keyword>
<dbReference type="GO" id="GO:0003735">
    <property type="term" value="F:structural constituent of ribosome"/>
    <property type="evidence" value="ECO:0007669"/>
    <property type="project" value="InterPro"/>
</dbReference>
<name>A0A9W8KVR3_9FUNG</name>
<dbReference type="OrthoDB" id="21463at2759"/>
<sequence>MLATGSDSSASKKEALRAQIDRAIEPLANGPEKVFENAKFSKLFFPKTIYHPAELSEGNSSRYFPKSLDETTSDKDAFLSLGINPIKHYKNLHLLTQFVSDMGKIRPRYKTGLSAKSQRRVAKAIKRARAFGLLPLTSKPNHMYDYKSLGRNQNYPIE</sequence>
<protein>
    <recommendedName>
        <fullName evidence="4">Small ribosomal subunit protein bS18m</fullName>
    </recommendedName>
</protein>
<dbReference type="GO" id="GO:0005763">
    <property type="term" value="C:mitochondrial small ribosomal subunit"/>
    <property type="evidence" value="ECO:0007669"/>
    <property type="project" value="TreeGrafter"/>
</dbReference>
<reference evidence="6" key="1">
    <citation type="submission" date="2022-07" db="EMBL/GenBank/DDBJ databases">
        <title>Phylogenomic reconstructions and comparative analyses of Kickxellomycotina fungi.</title>
        <authorList>
            <person name="Reynolds N.K."/>
            <person name="Stajich J.E."/>
            <person name="Barry K."/>
            <person name="Grigoriev I.V."/>
            <person name="Crous P."/>
            <person name="Smith M.E."/>
        </authorList>
    </citation>
    <scope>NUCLEOTIDE SEQUENCE</scope>
    <source>
        <strain evidence="6">NRRL 3115</strain>
    </source>
</reference>
<dbReference type="Gene3D" id="4.10.640.10">
    <property type="entry name" value="Ribosomal protein S18"/>
    <property type="match status" value="1"/>
</dbReference>
<gene>
    <name evidence="6" type="ORF">GGI25_005437</name>
</gene>
<dbReference type="InterPro" id="IPR001648">
    <property type="entry name" value="Ribosomal_bS18"/>
</dbReference>
<evidence type="ECO:0000256" key="2">
    <source>
        <dbReference type="ARBA" id="ARBA00022980"/>
    </source>
</evidence>
<dbReference type="InterPro" id="IPR036870">
    <property type="entry name" value="Ribosomal_bS18_sf"/>
</dbReference>
<dbReference type="NCBIfam" id="TIGR00165">
    <property type="entry name" value="S18"/>
    <property type="match status" value="1"/>
</dbReference>
<comment type="caution">
    <text evidence="6">The sequence shown here is derived from an EMBL/GenBank/DDBJ whole genome shotgun (WGS) entry which is preliminary data.</text>
</comment>
<accession>A0A9W8KVR3</accession>
<proteinExistence type="inferred from homology"/>
<dbReference type="PANTHER" id="PTHR13479:SF40">
    <property type="entry name" value="SMALL RIBOSOMAL SUBUNIT PROTEIN BS18M"/>
    <property type="match status" value="1"/>
</dbReference>
<evidence type="ECO:0000256" key="4">
    <source>
        <dbReference type="ARBA" id="ARBA00035264"/>
    </source>
</evidence>
<evidence type="ECO:0000313" key="7">
    <source>
        <dbReference type="Proteomes" id="UP001151518"/>
    </source>
</evidence>
<dbReference type="HAMAP" id="MF_00270">
    <property type="entry name" value="Ribosomal_bS18"/>
    <property type="match status" value="1"/>
</dbReference>
<dbReference type="PANTHER" id="PTHR13479">
    <property type="entry name" value="30S RIBOSOMAL PROTEIN S18"/>
    <property type="match status" value="1"/>
</dbReference>